<evidence type="ECO:0000313" key="9">
    <source>
        <dbReference type="EMBL" id="MBB3230410.1"/>
    </source>
</evidence>
<evidence type="ECO:0000256" key="2">
    <source>
        <dbReference type="ARBA" id="ARBA00010145"/>
    </source>
</evidence>
<evidence type="ECO:0008006" key="11">
    <source>
        <dbReference type="Google" id="ProtNLM"/>
    </source>
</evidence>
<evidence type="ECO:0000256" key="8">
    <source>
        <dbReference type="SAM" id="Phobius"/>
    </source>
</evidence>
<evidence type="ECO:0000256" key="5">
    <source>
        <dbReference type="ARBA" id="ARBA00022692"/>
    </source>
</evidence>
<evidence type="ECO:0000256" key="4">
    <source>
        <dbReference type="ARBA" id="ARBA00022475"/>
    </source>
</evidence>
<feature type="transmembrane region" description="Helical" evidence="8">
    <location>
        <begin position="205"/>
        <end position="227"/>
    </location>
</feature>
<sequence>MSLIDIFLSTLNITLPVFAMVFIGIGLKRLRWIDQAFVNTASRLVFRATLPTLLFFALADADLAATLDPWMLSFFALATLASFAAVWGWAMLRVRRPLRGVYVQGAFRGNCGIVGLALAAGMYGDAGLSLGGLLLGVVILSYNVLSVIVLAAYQPREEGAPRGIDWRSIFRHILTNPLILAVVVATPFAVHEVSLPPWLTTTGDYFASLTLPLALICIGATLSTRALRKGYRTALSASLAKMVVVPALATLLALAAGFSGPVLGVMFLFFASPTAAAAFVMAKAMDGDEILTANIIALTTLMASLTVTLGVFALRAAGLI</sequence>
<reference evidence="9 10" key="1">
    <citation type="submission" date="2020-08" db="EMBL/GenBank/DDBJ databases">
        <title>Genomic Encyclopedia of Type Strains, Phase III (KMG-III): the genomes of soil and plant-associated and newly described type strains.</title>
        <authorList>
            <person name="Whitman W."/>
        </authorList>
    </citation>
    <scope>NUCLEOTIDE SEQUENCE [LARGE SCALE GENOMIC DNA]</scope>
    <source>
        <strain evidence="9 10">CECT 7744</strain>
    </source>
</reference>
<keyword evidence="5 8" id="KW-0812">Transmembrane</keyword>
<keyword evidence="4" id="KW-1003">Cell membrane</keyword>
<evidence type="ECO:0000256" key="3">
    <source>
        <dbReference type="ARBA" id="ARBA00022448"/>
    </source>
</evidence>
<name>A0A7W5HJ23_9GAMM</name>
<feature type="transmembrane region" description="Helical" evidence="8">
    <location>
        <begin position="130"/>
        <end position="153"/>
    </location>
</feature>
<dbReference type="Pfam" id="PF03547">
    <property type="entry name" value="Mem_trans"/>
    <property type="match status" value="1"/>
</dbReference>
<keyword evidence="3" id="KW-0813">Transport</keyword>
<dbReference type="Gene3D" id="1.20.1530.20">
    <property type="match status" value="1"/>
</dbReference>
<organism evidence="9 10">
    <name type="scientific">Halomonas stenophila</name>
    <dbReference type="NCBI Taxonomy" id="795312"/>
    <lineage>
        <taxon>Bacteria</taxon>
        <taxon>Pseudomonadati</taxon>
        <taxon>Pseudomonadota</taxon>
        <taxon>Gammaproteobacteria</taxon>
        <taxon>Oceanospirillales</taxon>
        <taxon>Halomonadaceae</taxon>
        <taxon>Halomonas</taxon>
    </lineage>
</organism>
<evidence type="ECO:0000313" key="10">
    <source>
        <dbReference type="Proteomes" id="UP000518892"/>
    </source>
</evidence>
<dbReference type="GO" id="GO:0055085">
    <property type="term" value="P:transmembrane transport"/>
    <property type="evidence" value="ECO:0007669"/>
    <property type="project" value="InterPro"/>
</dbReference>
<feature type="transmembrane region" description="Helical" evidence="8">
    <location>
        <begin position="70"/>
        <end position="89"/>
    </location>
</feature>
<feature type="transmembrane region" description="Helical" evidence="8">
    <location>
        <begin position="101"/>
        <end position="124"/>
    </location>
</feature>
<comment type="similarity">
    <text evidence="2">Belongs to the auxin efflux carrier (TC 2.A.69) family.</text>
</comment>
<dbReference type="InterPro" id="IPR038770">
    <property type="entry name" value="Na+/solute_symporter_sf"/>
</dbReference>
<keyword evidence="10" id="KW-1185">Reference proteome</keyword>
<feature type="transmembrane region" description="Helical" evidence="8">
    <location>
        <begin position="173"/>
        <end position="190"/>
    </location>
</feature>
<dbReference type="AlphaFoldDB" id="A0A7W5HJ23"/>
<gene>
    <name evidence="9" type="ORF">FHR97_001244</name>
</gene>
<comment type="caution">
    <text evidence="9">The sequence shown here is derived from an EMBL/GenBank/DDBJ whole genome shotgun (WGS) entry which is preliminary data.</text>
</comment>
<feature type="transmembrane region" description="Helical" evidence="8">
    <location>
        <begin position="6"/>
        <end position="25"/>
    </location>
</feature>
<comment type="subcellular location">
    <subcellularLocation>
        <location evidence="1">Cell membrane</location>
        <topology evidence="1">Multi-pass membrane protein</topology>
    </subcellularLocation>
</comment>
<evidence type="ECO:0000256" key="7">
    <source>
        <dbReference type="ARBA" id="ARBA00023136"/>
    </source>
</evidence>
<accession>A0A7W5HJ23</accession>
<evidence type="ECO:0000256" key="6">
    <source>
        <dbReference type="ARBA" id="ARBA00022989"/>
    </source>
</evidence>
<proteinExistence type="inferred from homology"/>
<evidence type="ECO:0000256" key="1">
    <source>
        <dbReference type="ARBA" id="ARBA00004651"/>
    </source>
</evidence>
<protein>
    <recommendedName>
        <fullName evidence="11">AEC family transporter</fullName>
    </recommendedName>
</protein>
<dbReference type="EMBL" id="JACHXR010000002">
    <property type="protein sequence ID" value="MBB3230410.1"/>
    <property type="molecule type" value="Genomic_DNA"/>
</dbReference>
<dbReference type="PANTHER" id="PTHR36838">
    <property type="entry name" value="AUXIN EFFLUX CARRIER FAMILY PROTEIN"/>
    <property type="match status" value="1"/>
</dbReference>
<feature type="transmembrane region" description="Helical" evidence="8">
    <location>
        <begin position="294"/>
        <end position="314"/>
    </location>
</feature>
<dbReference type="GO" id="GO:0005886">
    <property type="term" value="C:plasma membrane"/>
    <property type="evidence" value="ECO:0007669"/>
    <property type="project" value="UniProtKB-SubCell"/>
</dbReference>
<dbReference type="PANTHER" id="PTHR36838:SF4">
    <property type="entry name" value="AUXIN EFFLUX CARRIER FAMILY PROTEIN"/>
    <property type="match status" value="1"/>
</dbReference>
<keyword evidence="7 8" id="KW-0472">Membrane</keyword>
<dbReference type="Proteomes" id="UP000518892">
    <property type="component" value="Unassembled WGS sequence"/>
</dbReference>
<keyword evidence="6 8" id="KW-1133">Transmembrane helix</keyword>
<dbReference type="RefSeq" id="WP_183382889.1">
    <property type="nucleotide sequence ID" value="NZ_JACHXR010000002.1"/>
</dbReference>
<dbReference type="InterPro" id="IPR004776">
    <property type="entry name" value="Mem_transp_PIN-like"/>
</dbReference>
<feature type="transmembrane region" description="Helical" evidence="8">
    <location>
        <begin position="37"/>
        <end position="58"/>
    </location>
</feature>